<name>A0A3M7M5P2_9PLEO</name>
<reference evidence="3 4" key="1">
    <citation type="journal article" date="2014" name="PLoS ONE">
        <title>De novo Genome Assembly of the Fungal Plant Pathogen Pyrenophora semeniperda.</title>
        <authorList>
            <person name="Soliai M.M."/>
            <person name="Meyer S.E."/>
            <person name="Udall J.A."/>
            <person name="Elzinga D.E."/>
            <person name="Hermansen R.A."/>
            <person name="Bodily P.M."/>
            <person name="Hart A.A."/>
            <person name="Coleman C.E."/>
        </authorList>
    </citation>
    <scope>NUCLEOTIDE SEQUENCE [LARGE SCALE GENOMIC DNA]</scope>
    <source>
        <strain evidence="3 4">CCB06</strain>
        <tissue evidence="3">Mycelium</tissue>
    </source>
</reference>
<dbReference type="Pfam" id="PF10419">
    <property type="entry name" value="TFIIIC_sub6"/>
    <property type="match status" value="1"/>
</dbReference>
<protein>
    <submittedName>
        <fullName evidence="3">Transcription factor tfiiic tau55-related</fullName>
    </submittedName>
</protein>
<evidence type="ECO:0000256" key="1">
    <source>
        <dbReference type="SAM" id="MobiDB-lite"/>
    </source>
</evidence>
<dbReference type="Proteomes" id="UP000265663">
    <property type="component" value="Unassembled WGS sequence"/>
</dbReference>
<evidence type="ECO:0000313" key="4">
    <source>
        <dbReference type="Proteomes" id="UP000265663"/>
    </source>
</evidence>
<evidence type="ECO:0000313" key="3">
    <source>
        <dbReference type="EMBL" id="RMZ69811.1"/>
    </source>
</evidence>
<feature type="domain" description="Transcription factor TFIIIC triple barrel" evidence="2">
    <location>
        <begin position="16"/>
        <end position="146"/>
    </location>
</feature>
<feature type="region of interest" description="Disordered" evidence="1">
    <location>
        <begin position="233"/>
        <end position="255"/>
    </location>
</feature>
<feature type="region of interest" description="Disordered" evidence="1">
    <location>
        <begin position="152"/>
        <end position="179"/>
    </location>
</feature>
<accession>A0A3M7M5P2</accession>
<gene>
    <name evidence="3" type="ORF">GMOD_00008725</name>
</gene>
<sequence length="255" mass="27647">MANREDDEWEYEYDDTETEDFYISLDLSNVPAAQLPVVSQGRPGHPTLLKSRLRALNAARGQQASISVDTPNGQETATMGEVQVVGLHTPNPLVMYNGQLLSCHWTSTIGTDMYFVKPDANQSQPLRSLPSVDLLSMSSAKLIAKVGRLRPRDDLFDNTGDTQQPTESMPAQGDTQNPVVVDSNLAGEQRSTSGETKAAPPSFLARLNAAKAKKREKARLFVVKTSEGSRLMAEKANTANNAPARSRGDTVMGGT</sequence>
<dbReference type="OrthoDB" id="1877767at2759"/>
<feature type="compositionally biased region" description="Polar residues" evidence="1">
    <location>
        <begin position="159"/>
        <end position="178"/>
    </location>
</feature>
<dbReference type="EMBL" id="KE747823">
    <property type="protein sequence ID" value="RMZ69811.1"/>
    <property type="molecule type" value="Genomic_DNA"/>
</dbReference>
<proteinExistence type="predicted"/>
<dbReference type="InterPro" id="IPR019481">
    <property type="entry name" value="TFIIIC_triple_barrel"/>
</dbReference>
<organism evidence="3 4">
    <name type="scientific">Pyrenophora seminiperda CCB06</name>
    <dbReference type="NCBI Taxonomy" id="1302712"/>
    <lineage>
        <taxon>Eukaryota</taxon>
        <taxon>Fungi</taxon>
        <taxon>Dikarya</taxon>
        <taxon>Ascomycota</taxon>
        <taxon>Pezizomycotina</taxon>
        <taxon>Dothideomycetes</taxon>
        <taxon>Pleosporomycetidae</taxon>
        <taxon>Pleosporales</taxon>
        <taxon>Pleosporineae</taxon>
        <taxon>Pleosporaceae</taxon>
        <taxon>Pyrenophora</taxon>
    </lineage>
</organism>
<keyword evidence="4" id="KW-1185">Reference proteome</keyword>
<dbReference type="Gene3D" id="2.60.40.4370">
    <property type="match status" value="1"/>
</dbReference>
<dbReference type="AlphaFoldDB" id="A0A3M7M5P2"/>
<evidence type="ECO:0000259" key="2">
    <source>
        <dbReference type="Pfam" id="PF10419"/>
    </source>
</evidence>